<dbReference type="FunFam" id="3.20.20.330:FF:000002">
    <property type="entry name" value="Homocysteine S-methyltransferase"/>
    <property type="match status" value="1"/>
</dbReference>
<keyword evidence="8" id="KW-1185">Reference proteome</keyword>
<dbReference type="PIRSF" id="PIRSF037505">
    <property type="entry name" value="Betaine_HMT"/>
    <property type="match status" value="1"/>
</dbReference>
<evidence type="ECO:0000313" key="8">
    <source>
        <dbReference type="Proteomes" id="UP001165083"/>
    </source>
</evidence>
<dbReference type="EMBL" id="BSXW01000036">
    <property type="protein sequence ID" value="GMF10308.1"/>
    <property type="molecule type" value="Genomic_DNA"/>
</dbReference>
<sequence length="380" mass="41437">MPSPNRLDSLYDSSKSMLIRLRCLSAIGSSHVTHLLPPTVARVSTAFPVAMSPALTGLQQLLADKSRVVVLDGGFATELEKDPRVDLSASSLWSASLLLDRNAALQEVVVTAHKTYFLAGADVATTASYQASVDGFKREGVTAIEDVEKLFARSIDLGVQARDAAWSELDQSKRIKPLVGASIGCYGAALADGSEYRGDYGMTKEELVAWHKHRFAFFTNYAPADFLICETIPCLVEVEAFVDLLNEFPTAHAIVAVACHNGTELNSGEPIARIPDTLAKLKNPSQLLAIGINCTPPQHVESLLRELNCPAWPKAVYPNSGEGWDGVNKEWLPADSANSPSSWEEFLPKWYDAGARFFGGCCRTSPDDVSAIREYFERRQ</sequence>
<evidence type="ECO:0000256" key="4">
    <source>
        <dbReference type="ARBA" id="ARBA00022833"/>
    </source>
</evidence>
<keyword evidence="2 5" id="KW-0808">Transferase</keyword>
<dbReference type="InterPro" id="IPR017226">
    <property type="entry name" value="BHMT-like"/>
</dbReference>
<comment type="caution">
    <text evidence="7">The sequence shown here is derived from an EMBL/GenBank/DDBJ whole genome shotgun (WGS) entry which is preliminary data.</text>
</comment>
<evidence type="ECO:0000259" key="6">
    <source>
        <dbReference type="PROSITE" id="PS50970"/>
    </source>
</evidence>
<dbReference type="SUPFAM" id="SSF82282">
    <property type="entry name" value="Homocysteine S-methyltransferase"/>
    <property type="match status" value="1"/>
</dbReference>
<feature type="binding site" evidence="5">
    <location>
        <position position="362"/>
    </location>
    <ligand>
        <name>Zn(2+)</name>
        <dbReference type="ChEBI" id="CHEBI:29105"/>
    </ligand>
</feature>
<accession>A0A9W6TCA3</accession>
<dbReference type="AlphaFoldDB" id="A0A9W6TCA3"/>
<proteinExistence type="predicted"/>
<feature type="binding site" evidence="5">
    <location>
        <position position="294"/>
    </location>
    <ligand>
        <name>Zn(2+)</name>
        <dbReference type="ChEBI" id="CHEBI:29105"/>
    </ligand>
</feature>
<dbReference type="InterPro" id="IPR003726">
    <property type="entry name" value="HCY_dom"/>
</dbReference>
<evidence type="ECO:0000256" key="2">
    <source>
        <dbReference type="ARBA" id="ARBA00022679"/>
    </source>
</evidence>
<feature type="binding site" evidence="5">
    <location>
        <position position="361"/>
    </location>
    <ligand>
        <name>Zn(2+)</name>
        <dbReference type="ChEBI" id="CHEBI:29105"/>
    </ligand>
</feature>
<gene>
    <name evidence="7" type="ORF">Plil01_000113100</name>
</gene>
<dbReference type="NCBIfam" id="NF007020">
    <property type="entry name" value="PRK09485.1"/>
    <property type="match status" value="1"/>
</dbReference>
<evidence type="ECO:0000313" key="7">
    <source>
        <dbReference type="EMBL" id="GMF10308.1"/>
    </source>
</evidence>
<keyword evidence="1 5" id="KW-0489">Methyltransferase</keyword>
<keyword evidence="4 5" id="KW-0862">Zinc</keyword>
<dbReference type="GO" id="GO:0033528">
    <property type="term" value="P:S-methylmethionine cycle"/>
    <property type="evidence" value="ECO:0007669"/>
    <property type="project" value="TreeGrafter"/>
</dbReference>
<dbReference type="Pfam" id="PF02574">
    <property type="entry name" value="S-methyl_trans"/>
    <property type="match status" value="1"/>
</dbReference>
<feature type="domain" description="Hcy-binding" evidence="6">
    <location>
        <begin position="57"/>
        <end position="376"/>
    </location>
</feature>
<dbReference type="PANTHER" id="PTHR46015">
    <property type="entry name" value="ZGC:172121"/>
    <property type="match status" value="1"/>
</dbReference>
<reference evidence="7" key="1">
    <citation type="submission" date="2023-04" db="EMBL/GenBank/DDBJ databases">
        <title>Phytophthora lilii NBRC 32176.</title>
        <authorList>
            <person name="Ichikawa N."/>
            <person name="Sato H."/>
            <person name="Tonouchi N."/>
        </authorList>
    </citation>
    <scope>NUCLEOTIDE SEQUENCE</scope>
    <source>
        <strain evidence="7">NBRC 32176</strain>
    </source>
</reference>
<dbReference type="InterPro" id="IPR036589">
    <property type="entry name" value="HCY_dom_sf"/>
</dbReference>
<name>A0A9W6TCA3_9STRA</name>
<keyword evidence="3 5" id="KW-0479">Metal-binding</keyword>
<dbReference type="GO" id="GO:0032259">
    <property type="term" value="P:methylation"/>
    <property type="evidence" value="ECO:0007669"/>
    <property type="project" value="UniProtKB-KW"/>
</dbReference>
<evidence type="ECO:0000256" key="5">
    <source>
        <dbReference type="PROSITE-ProRule" id="PRU00333"/>
    </source>
</evidence>
<dbReference type="GO" id="GO:0009086">
    <property type="term" value="P:methionine biosynthetic process"/>
    <property type="evidence" value="ECO:0007669"/>
    <property type="project" value="InterPro"/>
</dbReference>
<organism evidence="7 8">
    <name type="scientific">Phytophthora lilii</name>
    <dbReference type="NCBI Taxonomy" id="2077276"/>
    <lineage>
        <taxon>Eukaryota</taxon>
        <taxon>Sar</taxon>
        <taxon>Stramenopiles</taxon>
        <taxon>Oomycota</taxon>
        <taxon>Peronosporomycetes</taxon>
        <taxon>Peronosporales</taxon>
        <taxon>Peronosporaceae</taxon>
        <taxon>Phytophthora</taxon>
    </lineage>
</organism>
<dbReference type="InterPro" id="IPR051486">
    <property type="entry name" value="Hcy_S-methyltransferase"/>
</dbReference>
<dbReference type="PROSITE" id="PS50970">
    <property type="entry name" value="HCY"/>
    <property type="match status" value="1"/>
</dbReference>
<dbReference type="GO" id="GO:0008270">
    <property type="term" value="F:zinc ion binding"/>
    <property type="evidence" value="ECO:0007669"/>
    <property type="project" value="InterPro"/>
</dbReference>
<dbReference type="Gene3D" id="3.20.20.330">
    <property type="entry name" value="Homocysteine-binding-like domain"/>
    <property type="match status" value="1"/>
</dbReference>
<comment type="cofactor">
    <cofactor evidence="5">
        <name>Zn(2+)</name>
        <dbReference type="ChEBI" id="CHEBI:29105"/>
    </cofactor>
</comment>
<dbReference type="OrthoDB" id="261426at2759"/>
<dbReference type="GO" id="GO:0008898">
    <property type="term" value="F:S-adenosylmethionine-homocysteine S-methyltransferase activity"/>
    <property type="evidence" value="ECO:0007669"/>
    <property type="project" value="TreeGrafter"/>
</dbReference>
<dbReference type="Proteomes" id="UP001165083">
    <property type="component" value="Unassembled WGS sequence"/>
</dbReference>
<evidence type="ECO:0000256" key="1">
    <source>
        <dbReference type="ARBA" id="ARBA00022603"/>
    </source>
</evidence>
<evidence type="ECO:0000256" key="3">
    <source>
        <dbReference type="ARBA" id="ARBA00022723"/>
    </source>
</evidence>
<dbReference type="PANTHER" id="PTHR46015:SF1">
    <property type="entry name" value="HOMOCYSTEINE S-METHYLTRANSFERASE-LIKE ISOFORM 1"/>
    <property type="match status" value="1"/>
</dbReference>
<protein>
    <submittedName>
        <fullName evidence="7">Unnamed protein product</fullName>
    </submittedName>
</protein>